<sequence length="1047" mass="114361">MVGNITFVSAGAGSGKTTHLTAILCRKLGGQEVRPEKVIATTFTVKAAAELRERVAGVLLEEGRQELAASVSDALIGTVNSVCGNLLKRFSFELGLSVEQNVLDEKAAMREAAESIDASIAPDEARKMTALAGRMGVGEWREQVKAVMDLARYNNIDVALFTEFAARNSSRLLDMFPPPAAAACEEELLSVIGGIKGELRAAVADKGKKVTRTYLQQLEAFERHLRTGEASWPEWRKMSESFPEAGLKDAVSPIIAICSEVASHPRLHEDIREYIAAVFRIAGDALSRYRKQKLERGLVDFADQEVLLLEGLEQPEVCEALRERLDLLLVDEFQDTSPVQLALFLKLSRLARETYWVGDVKQAIYGFRGGDAELMRAVIEFLPEGQREVLGHSWRTVPSLVEAVNTMFTAAFSDEMQPSEIVLDPVREEHPEHQPSLMSWSLGSGRKELQYRALARGVRCMLDDGFEVFDKEDRQWRKIHYSDIAILARTNDHVVASADICKDEGIPVATVRPGLLGTPEAVLVKAALRRLLDRSDTVATAELYSLTSSKEPEVWMQERLEYLASGGDPAAWLEDGSGADRVVSRLARLRERAVLLSPMETLQAVVAEVEAPLQALSWSRTPDEGRTRLLNLQAVLHFGRQYLDECQASSSAPVPTLSGLVAWFTALADAGEDLFPEPTINAVRVMTYHKSKGLEWPVVIMLDLDATGKVDLSSPAAVSQGVLDAARPLEGRFIRFWPDPFGARRPFVPVPAITGSEDMQSVTRKAAEESKRLLYVAMTRARDCLVLAHTDKAGALAWLEEAGVGRFAGSDAENIVRWDNLAAEPAAGGGLCDLQEGGLGWLPPAVQKEAVAEQLSPSLIGDAHKAAVGGEELYGEGIIPADPGSKRSAFGKAVHDIVAFSLTQESGVCDREAVARILSNCGAGGVTDAGRLAARVQEFRDWLGRTWPDALWHVEYPVQQLLGGHRVLKGQIDLLLELQEGFVIIDHKTLSASAAWRMKKALEYSGQLEAYRNAVQVVGGRPVLGCFVHFLLSGTLVSLEYPGEAIG</sequence>
<dbReference type="SUPFAM" id="SSF52540">
    <property type="entry name" value="P-loop containing nucleoside triphosphate hydrolases"/>
    <property type="match status" value="1"/>
</dbReference>
<evidence type="ECO:0000256" key="8">
    <source>
        <dbReference type="ARBA" id="ARBA00023125"/>
    </source>
</evidence>
<protein>
    <recommendedName>
        <fullName evidence="12">DNA 3'-5' helicase</fullName>
        <ecNumber evidence="12">5.6.2.4</ecNumber>
    </recommendedName>
    <alternativeName>
        <fullName evidence="13">DNA 3'-5' helicase II</fullName>
    </alternativeName>
</protein>
<dbReference type="GO" id="GO:0005524">
    <property type="term" value="F:ATP binding"/>
    <property type="evidence" value="ECO:0007669"/>
    <property type="project" value="UniProtKB-UniRule"/>
</dbReference>
<evidence type="ECO:0000259" key="16">
    <source>
        <dbReference type="PROSITE" id="PS51198"/>
    </source>
</evidence>
<feature type="domain" description="UvrD-like helicase C-terminal" evidence="17">
    <location>
        <begin position="398"/>
        <end position="693"/>
    </location>
</feature>
<dbReference type="PROSITE" id="PS51198">
    <property type="entry name" value="UVRD_HELICASE_ATP_BIND"/>
    <property type="match status" value="1"/>
</dbReference>
<reference evidence="18 19" key="1">
    <citation type="submission" date="2019-05" db="EMBL/GenBank/DDBJ databases">
        <title>Draft Whole-Genome sequence of the green sulfur bacterium Prosthecochloris vibrioformis DSM 260.</title>
        <authorList>
            <person name="Meyer T.E."/>
            <person name="Kyndt J.A."/>
        </authorList>
    </citation>
    <scope>NUCLEOTIDE SEQUENCE [LARGE SCALE GENOMIC DNA]</scope>
    <source>
        <strain evidence="18 19">DSM 260</strain>
    </source>
</reference>
<dbReference type="PROSITE" id="PS51217">
    <property type="entry name" value="UVRD_HELICASE_CTER"/>
    <property type="match status" value="1"/>
</dbReference>
<evidence type="ECO:0000256" key="5">
    <source>
        <dbReference type="ARBA" id="ARBA00022806"/>
    </source>
</evidence>
<dbReference type="EMBL" id="VDCI01000003">
    <property type="protein sequence ID" value="TNJ36967.1"/>
    <property type="molecule type" value="Genomic_DNA"/>
</dbReference>
<keyword evidence="3" id="KW-0227">DNA damage</keyword>
<feature type="domain" description="UvrD-like helicase ATP-binding" evidence="16">
    <location>
        <begin position="1"/>
        <end position="397"/>
    </location>
</feature>
<evidence type="ECO:0000256" key="4">
    <source>
        <dbReference type="ARBA" id="ARBA00022801"/>
    </source>
</evidence>
<comment type="catalytic activity">
    <reaction evidence="14">
        <text>ATP + H2O = ADP + phosphate + H(+)</text>
        <dbReference type="Rhea" id="RHEA:13065"/>
        <dbReference type="ChEBI" id="CHEBI:15377"/>
        <dbReference type="ChEBI" id="CHEBI:15378"/>
        <dbReference type="ChEBI" id="CHEBI:30616"/>
        <dbReference type="ChEBI" id="CHEBI:43474"/>
        <dbReference type="ChEBI" id="CHEBI:456216"/>
        <dbReference type="EC" id="5.6.2.4"/>
    </reaction>
</comment>
<dbReference type="InterPro" id="IPR014016">
    <property type="entry name" value="UvrD-like_ATP-bd"/>
</dbReference>
<evidence type="ECO:0000259" key="17">
    <source>
        <dbReference type="PROSITE" id="PS51217"/>
    </source>
</evidence>
<dbReference type="GO" id="GO:0000725">
    <property type="term" value="P:recombinational repair"/>
    <property type="evidence" value="ECO:0007669"/>
    <property type="project" value="TreeGrafter"/>
</dbReference>
<dbReference type="Pfam" id="PF12705">
    <property type="entry name" value="PDDEXK_1"/>
    <property type="match status" value="1"/>
</dbReference>
<dbReference type="InterPro" id="IPR014017">
    <property type="entry name" value="DNA_helicase_UvrD-like_C"/>
</dbReference>
<keyword evidence="6" id="KW-0269">Exonuclease</keyword>
<evidence type="ECO:0000256" key="9">
    <source>
        <dbReference type="ARBA" id="ARBA00023204"/>
    </source>
</evidence>
<proteinExistence type="predicted"/>
<evidence type="ECO:0000313" key="18">
    <source>
        <dbReference type="EMBL" id="TNJ36967.1"/>
    </source>
</evidence>
<comment type="caution">
    <text evidence="18">The sequence shown here is derived from an EMBL/GenBank/DDBJ whole genome shotgun (WGS) entry which is preliminary data.</text>
</comment>
<dbReference type="Gene3D" id="3.90.320.10">
    <property type="match status" value="1"/>
</dbReference>
<name>A0A5C4S1H4_PROVB</name>
<evidence type="ECO:0000256" key="1">
    <source>
        <dbReference type="ARBA" id="ARBA00022722"/>
    </source>
</evidence>
<dbReference type="EC" id="5.6.2.4" evidence="12"/>
<evidence type="ECO:0000256" key="14">
    <source>
        <dbReference type="ARBA" id="ARBA00048988"/>
    </source>
</evidence>
<accession>A0A5C4S1H4</accession>
<evidence type="ECO:0000256" key="12">
    <source>
        <dbReference type="ARBA" id="ARBA00034808"/>
    </source>
</evidence>
<evidence type="ECO:0000313" key="19">
    <source>
        <dbReference type="Proteomes" id="UP000309544"/>
    </source>
</evidence>
<keyword evidence="2 15" id="KW-0547">Nucleotide-binding</keyword>
<dbReference type="PANTHER" id="PTHR11070:SF2">
    <property type="entry name" value="ATP-DEPENDENT DNA HELICASE SRS2"/>
    <property type="match status" value="1"/>
</dbReference>
<evidence type="ECO:0000256" key="6">
    <source>
        <dbReference type="ARBA" id="ARBA00022839"/>
    </source>
</evidence>
<dbReference type="Pfam" id="PF00580">
    <property type="entry name" value="UvrD-helicase"/>
    <property type="match status" value="1"/>
</dbReference>
<dbReference type="GO" id="GO:0003677">
    <property type="term" value="F:DNA binding"/>
    <property type="evidence" value="ECO:0007669"/>
    <property type="project" value="UniProtKB-KW"/>
</dbReference>
<dbReference type="Pfam" id="PF13361">
    <property type="entry name" value="UvrD_C"/>
    <property type="match status" value="1"/>
</dbReference>
<keyword evidence="10" id="KW-0413">Isomerase</keyword>
<dbReference type="Gene3D" id="3.40.50.300">
    <property type="entry name" value="P-loop containing nucleotide triphosphate hydrolases"/>
    <property type="match status" value="4"/>
</dbReference>
<keyword evidence="9" id="KW-0234">DNA repair</keyword>
<dbReference type="InterPro" id="IPR038726">
    <property type="entry name" value="PDDEXK_AddAB-type"/>
</dbReference>
<keyword evidence="7 15" id="KW-0067">ATP-binding</keyword>
<dbReference type="RefSeq" id="WP_139626445.1">
    <property type="nucleotide sequence ID" value="NZ_VDCI01000003.1"/>
</dbReference>
<evidence type="ECO:0000256" key="11">
    <source>
        <dbReference type="ARBA" id="ARBA00034617"/>
    </source>
</evidence>
<gene>
    <name evidence="18" type="ORF">FGF68_05175</name>
</gene>
<evidence type="ECO:0000256" key="3">
    <source>
        <dbReference type="ARBA" id="ARBA00022763"/>
    </source>
</evidence>
<evidence type="ECO:0000256" key="2">
    <source>
        <dbReference type="ARBA" id="ARBA00022741"/>
    </source>
</evidence>
<keyword evidence="5 15" id="KW-0347">Helicase</keyword>
<dbReference type="GO" id="GO:0043138">
    <property type="term" value="F:3'-5' DNA helicase activity"/>
    <property type="evidence" value="ECO:0007669"/>
    <property type="project" value="UniProtKB-EC"/>
</dbReference>
<keyword evidence="4 15" id="KW-0378">Hydrolase</keyword>
<comment type="catalytic activity">
    <reaction evidence="11">
        <text>Couples ATP hydrolysis with the unwinding of duplex DNA by translocating in the 3'-5' direction.</text>
        <dbReference type="EC" id="5.6.2.4"/>
    </reaction>
</comment>
<dbReference type="InterPro" id="IPR027417">
    <property type="entry name" value="P-loop_NTPase"/>
</dbReference>
<dbReference type="InterPro" id="IPR011604">
    <property type="entry name" value="PDDEXK-like_dom_sf"/>
</dbReference>
<evidence type="ECO:0000256" key="10">
    <source>
        <dbReference type="ARBA" id="ARBA00023235"/>
    </source>
</evidence>
<organism evidence="18 19">
    <name type="scientific">Prosthecochloris vibrioformis</name>
    <name type="common">Chlorobium vibrioforme</name>
    <dbReference type="NCBI Taxonomy" id="1098"/>
    <lineage>
        <taxon>Bacteria</taxon>
        <taxon>Pseudomonadati</taxon>
        <taxon>Chlorobiota</taxon>
        <taxon>Chlorobiia</taxon>
        <taxon>Chlorobiales</taxon>
        <taxon>Chlorobiaceae</taxon>
        <taxon>Prosthecochloris</taxon>
    </lineage>
</organism>
<dbReference type="AlphaFoldDB" id="A0A5C4S1H4"/>
<keyword evidence="1" id="KW-0540">Nuclease</keyword>
<dbReference type="GO" id="GO:0004527">
    <property type="term" value="F:exonuclease activity"/>
    <property type="evidence" value="ECO:0007669"/>
    <property type="project" value="UniProtKB-KW"/>
</dbReference>
<keyword evidence="8" id="KW-0238">DNA-binding</keyword>
<dbReference type="Proteomes" id="UP000309544">
    <property type="component" value="Unassembled WGS sequence"/>
</dbReference>
<dbReference type="InterPro" id="IPR000212">
    <property type="entry name" value="DNA_helicase_UvrD/REP"/>
</dbReference>
<evidence type="ECO:0000256" key="13">
    <source>
        <dbReference type="ARBA" id="ARBA00034923"/>
    </source>
</evidence>
<evidence type="ECO:0000256" key="7">
    <source>
        <dbReference type="ARBA" id="ARBA00022840"/>
    </source>
</evidence>
<evidence type="ECO:0000256" key="15">
    <source>
        <dbReference type="PROSITE-ProRule" id="PRU00560"/>
    </source>
</evidence>
<keyword evidence="19" id="KW-1185">Reference proteome</keyword>
<feature type="binding site" evidence="15">
    <location>
        <begin position="10"/>
        <end position="17"/>
    </location>
    <ligand>
        <name>ATP</name>
        <dbReference type="ChEBI" id="CHEBI:30616"/>
    </ligand>
</feature>
<dbReference type="PANTHER" id="PTHR11070">
    <property type="entry name" value="UVRD / RECB / PCRA DNA HELICASE FAMILY MEMBER"/>
    <property type="match status" value="1"/>
</dbReference>